<dbReference type="STRING" id="926559.JoomaDRAFT_1020"/>
<evidence type="ECO:0000313" key="7">
    <source>
        <dbReference type="Proteomes" id="UP000004690"/>
    </source>
</evidence>
<dbReference type="GO" id="GO:0034338">
    <property type="term" value="F:short-chain carboxylesterase activity"/>
    <property type="evidence" value="ECO:0007669"/>
    <property type="project" value="TreeGrafter"/>
</dbReference>
<evidence type="ECO:0000313" key="6">
    <source>
        <dbReference type="EMBL" id="EIJ38041.1"/>
    </source>
</evidence>
<feature type="domain" description="AB hydrolase-1" evidence="5">
    <location>
        <begin position="62"/>
        <end position="300"/>
    </location>
</feature>
<sequence>MPILASHYNPPHLFKNGHFATIYSGKIRQVKGVQQKREEITTPDNDFLDLDWSFSEEKTNKLVVILHGLEGNAQRPYITGSAKIFNQNGYDAVCLNYRTCSGKINKNFRSYHSGDTDELEWVINFILKKYNYHHIVLKGFSLGGNLTLKYLGQHKIPSEIKVAIAVSAPCDLYGSMLEIHKRKNYLYALRFKRTLLAKLKEKQKLFPEKVSKTDVKKIITLKDFDDFYTSKAHGFINALDYYDKSSSLQFLKNIEVPTLILNAKNDSFLSESCFPIEEARKNNNLFLEIPAYGGHVGFYDAHNVYYNEKRALEFATKFTKF</sequence>
<feature type="active site" description="Charge relay system" evidence="4">
    <location>
        <position position="141"/>
    </location>
</feature>
<keyword evidence="3 6" id="KW-0378">Hydrolase</keyword>
<dbReference type="RefSeq" id="WP_008611137.1">
    <property type="nucleotide sequence ID" value="NZ_JH651379.1"/>
</dbReference>
<dbReference type="EMBL" id="JH651379">
    <property type="protein sequence ID" value="EIJ38041.1"/>
    <property type="molecule type" value="Genomic_DNA"/>
</dbReference>
<dbReference type="HOGENOM" id="CLU_032487_0_0_10"/>
<keyword evidence="7" id="KW-1185">Reference proteome</keyword>
<evidence type="ECO:0000259" key="5">
    <source>
        <dbReference type="Pfam" id="PF00561"/>
    </source>
</evidence>
<dbReference type="GO" id="GO:0047372">
    <property type="term" value="F:monoacylglycerol lipase activity"/>
    <property type="evidence" value="ECO:0007669"/>
    <property type="project" value="TreeGrafter"/>
</dbReference>
<evidence type="ECO:0000256" key="4">
    <source>
        <dbReference type="PIRSR" id="PIRSR005211-1"/>
    </source>
</evidence>
<organism evidence="6 7">
    <name type="scientific">Galbibacter orientalis DSM 19592</name>
    <dbReference type="NCBI Taxonomy" id="926559"/>
    <lineage>
        <taxon>Bacteria</taxon>
        <taxon>Pseudomonadati</taxon>
        <taxon>Bacteroidota</taxon>
        <taxon>Flavobacteriia</taxon>
        <taxon>Flavobacteriales</taxon>
        <taxon>Flavobacteriaceae</taxon>
        <taxon>Galbibacter</taxon>
    </lineage>
</organism>
<name>I3C348_9FLAO</name>
<dbReference type="InterPro" id="IPR050960">
    <property type="entry name" value="AB_hydrolase_4_sf"/>
</dbReference>
<keyword evidence="2" id="KW-0719">Serine esterase</keyword>
<dbReference type="InterPro" id="IPR000073">
    <property type="entry name" value="AB_hydrolase_1"/>
</dbReference>
<dbReference type="Gene3D" id="3.40.50.1820">
    <property type="entry name" value="alpha/beta hydrolase"/>
    <property type="match status" value="1"/>
</dbReference>
<dbReference type="Pfam" id="PF00561">
    <property type="entry name" value="Abhydrolase_1"/>
    <property type="match status" value="1"/>
</dbReference>
<comment type="similarity">
    <text evidence="1">Belongs to the AB hydrolase superfamily. AB hydrolase 4 family.</text>
</comment>
<evidence type="ECO:0000256" key="1">
    <source>
        <dbReference type="ARBA" id="ARBA00010884"/>
    </source>
</evidence>
<feature type="active site" description="Charge relay system" evidence="4">
    <location>
        <position position="295"/>
    </location>
</feature>
<dbReference type="SUPFAM" id="SSF53474">
    <property type="entry name" value="alpha/beta-Hydrolases"/>
    <property type="match status" value="1"/>
</dbReference>
<dbReference type="PROSITE" id="PS01133">
    <property type="entry name" value="UPF0017"/>
    <property type="match status" value="1"/>
</dbReference>
<dbReference type="PIRSF" id="PIRSF005211">
    <property type="entry name" value="Ab_hydro_YheT"/>
    <property type="match status" value="1"/>
</dbReference>
<evidence type="ECO:0000256" key="3">
    <source>
        <dbReference type="ARBA" id="ARBA00022801"/>
    </source>
</evidence>
<dbReference type="AlphaFoldDB" id="I3C348"/>
<dbReference type="eggNOG" id="COG0429">
    <property type="taxonomic scope" value="Bacteria"/>
</dbReference>
<reference evidence="6 7" key="1">
    <citation type="submission" date="2012-02" db="EMBL/GenBank/DDBJ databases">
        <title>Improved High-Quality Draft genome of Joostella marina DSM 19592.</title>
        <authorList>
            <consortium name="US DOE Joint Genome Institute (JGI-PGF)"/>
            <person name="Lucas S."/>
            <person name="Copeland A."/>
            <person name="Lapidus A."/>
            <person name="Bruce D."/>
            <person name="Goodwin L."/>
            <person name="Pitluck S."/>
            <person name="Peters L."/>
            <person name="Chertkov O."/>
            <person name="Ovchinnikova G."/>
            <person name="Kyrpides N."/>
            <person name="Mavromatis K."/>
            <person name="Detter J.C."/>
            <person name="Han C."/>
            <person name="Land M."/>
            <person name="Hauser L."/>
            <person name="Markowitz V."/>
            <person name="Cheng J.-F."/>
            <person name="Hugenholtz P."/>
            <person name="Woyke T."/>
            <person name="Wu D."/>
            <person name="Tindall B."/>
            <person name="Brambilla E."/>
            <person name="Klenk H.-P."/>
            <person name="Eisen J.A."/>
        </authorList>
    </citation>
    <scope>NUCLEOTIDE SEQUENCE [LARGE SCALE GENOMIC DNA]</scope>
    <source>
        <strain evidence="6 7">DSM 19592</strain>
    </source>
</reference>
<protein>
    <submittedName>
        <fullName evidence="6">Putative hydrolase of the alpha/beta-hydrolase fold</fullName>
    </submittedName>
</protein>
<dbReference type="InterPro" id="IPR012020">
    <property type="entry name" value="ABHD4"/>
</dbReference>
<evidence type="ECO:0000256" key="2">
    <source>
        <dbReference type="ARBA" id="ARBA00022487"/>
    </source>
</evidence>
<dbReference type="PANTHER" id="PTHR10794">
    <property type="entry name" value="ABHYDROLASE DOMAIN-CONTAINING PROTEIN"/>
    <property type="match status" value="1"/>
</dbReference>
<dbReference type="Proteomes" id="UP000004690">
    <property type="component" value="Unassembled WGS sequence"/>
</dbReference>
<accession>I3C348</accession>
<feature type="active site" description="Charge relay system" evidence="4">
    <location>
        <position position="266"/>
    </location>
</feature>
<dbReference type="PANTHER" id="PTHR10794:SF94">
    <property type="entry name" value="ESTERASE YHET-RELATED"/>
    <property type="match status" value="1"/>
</dbReference>
<dbReference type="InterPro" id="IPR029058">
    <property type="entry name" value="AB_hydrolase_fold"/>
</dbReference>
<gene>
    <name evidence="6" type="ORF">JoomaDRAFT_1020</name>
</gene>
<dbReference type="InterPro" id="IPR000952">
    <property type="entry name" value="AB_hydrolase_4_CS"/>
</dbReference>
<dbReference type="OrthoDB" id="332676at2"/>
<proteinExistence type="inferred from homology"/>